<dbReference type="PANTHER" id="PTHR43042">
    <property type="entry name" value="SAM-DEPENDENT METHYLTRANSFERASE"/>
    <property type="match status" value="1"/>
</dbReference>
<gene>
    <name evidence="6" type="primary">rlmI_1</name>
    <name evidence="6" type="ORF">VA7868_04332</name>
</gene>
<dbReference type="Pfam" id="PF10672">
    <property type="entry name" value="Methyltrans_SAM"/>
    <property type="match status" value="1"/>
</dbReference>
<dbReference type="EC" id="2.1.1.191" evidence="6"/>
<dbReference type="CDD" id="cd02440">
    <property type="entry name" value="AdoMet_MTases"/>
    <property type="match status" value="1"/>
</dbReference>
<dbReference type="STRING" id="1216006.VA7868_04332"/>
<dbReference type="GO" id="GO:0008168">
    <property type="term" value="F:methyltransferase activity"/>
    <property type="evidence" value="ECO:0007669"/>
    <property type="project" value="UniProtKB-KW"/>
</dbReference>
<evidence type="ECO:0000313" key="6">
    <source>
        <dbReference type="EMBL" id="SHI77383.1"/>
    </source>
</evidence>
<reference evidence="6 7" key="1">
    <citation type="submission" date="2016-11" db="EMBL/GenBank/DDBJ databases">
        <authorList>
            <person name="Jaros S."/>
            <person name="Januszkiewicz K."/>
            <person name="Wedrychowicz H."/>
        </authorList>
    </citation>
    <scope>NUCLEOTIDE SEQUENCE [LARGE SCALE GENOMIC DNA]</scope>
    <source>
        <strain evidence="6 7">CECT 7868</strain>
    </source>
</reference>
<sequence length="329" mass="38011">MKMNLTKHTTDFYKQNQTDMDYNQLKTFIRHIESQLTPQLVSVKRLFHGRGRRWPGLEQLTADWLGEQLVICLFKQPEPIFMERLISELVSLTEGEIWHASGAKCIALQHRYRQHQQMDVIWGNLEENPVVDESGLKFQLDIGKNQNFGLFLDMSQGREWVRQNVSGQRVLNLFAYTCGFSVAAIAGGAKHVVNVDMAKASLSKGRENHKLNQHDLNRVQFMGHDIFKSWGKIRKSGPYDLIIIDPPSFQKGSFALTRDYRKILRRMNELLTEKGSVLACVNSPEVDCDFLIETMRDEAPFLNFQQRLENPPEFEDLNPQASLKALIFR</sequence>
<dbReference type="Gene3D" id="3.40.50.150">
    <property type="entry name" value="Vaccinia Virus protein VP39"/>
    <property type="match status" value="1"/>
</dbReference>
<keyword evidence="4" id="KW-0949">S-adenosyl-L-methionine</keyword>
<dbReference type="AlphaFoldDB" id="A0A1M6DW51"/>
<evidence type="ECO:0000259" key="5">
    <source>
        <dbReference type="Pfam" id="PF10672"/>
    </source>
</evidence>
<evidence type="ECO:0000313" key="7">
    <source>
        <dbReference type="Proteomes" id="UP000184608"/>
    </source>
</evidence>
<dbReference type="EMBL" id="FQXZ01000046">
    <property type="protein sequence ID" value="SHI77383.1"/>
    <property type="molecule type" value="Genomic_DNA"/>
</dbReference>
<evidence type="ECO:0000256" key="2">
    <source>
        <dbReference type="ARBA" id="ARBA00022603"/>
    </source>
</evidence>
<dbReference type="PANTHER" id="PTHR43042:SF3">
    <property type="entry name" value="RIBOSOMAL RNA LARGE SUBUNIT METHYLTRANSFERASE YWBD-RELATED"/>
    <property type="match status" value="1"/>
</dbReference>
<feature type="domain" description="S-adenosylmethionine-dependent methyltransferase" evidence="5">
    <location>
        <begin position="44"/>
        <end position="329"/>
    </location>
</feature>
<evidence type="ECO:0000256" key="3">
    <source>
        <dbReference type="ARBA" id="ARBA00022679"/>
    </source>
</evidence>
<dbReference type="InterPro" id="IPR029063">
    <property type="entry name" value="SAM-dependent_MTases_sf"/>
</dbReference>
<keyword evidence="3 6" id="KW-0808">Transferase</keyword>
<evidence type="ECO:0000256" key="1">
    <source>
        <dbReference type="ARBA" id="ARBA00022552"/>
    </source>
</evidence>
<protein>
    <submittedName>
        <fullName evidence="6">Ribosomal RNA large subunit methyltransferase I</fullName>
        <ecNumber evidence="6">2.1.1.191</ecNumber>
    </submittedName>
</protein>
<dbReference type="GO" id="GO:0006364">
    <property type="term" value="P:rRNA processing"/>
    <property type="evidence" value="ECO:0007669"/>
    <property type="project" value="UniProtKB-KW"/>
</dbReference>
<dbReference type="SUPFAM" id="SSF53335">
    <property type="entry name" value="S-adenosyl-L-methionine-dependent methyltransferases"/>
    <property type="match status" value="1"/>
</dbReference>
<dbReference type="InterPro" id="IPR019614">
    <property type="entry name" value="SAM-dep_methyl-trfase"/>
</dbReference>
<dbReference type="GO" id="GO:0032259">
    <property type="term" value="P:methylation"/>
    <property type="evidence" value="ECO:0007669"/>
    <property type="project" value="UniProtKB-KW"/>
</dbReference>
<keyword evidence="2 6" id="KW-0489">Methyltransferase</keyword>
<accession>A0A1M6DW51</accession>
<dbReference type="Proteomes" id="UP000184608">
    <property type="component" value="Unassembled WGS sequence"/>
</dbReference>
<evidence type="ECO:0000256" key="4">
    <source>
        <dbReference type="ARBA" id="ARBA00022691"/>
    </source>
</evidence>
<keyword evidence="7" id="KW-1185">Reference proteome</keyword>
<name>A0A1M6DW51_9VIBR</name>
<keyword evidence="1" id="KW-0698">rRNA processing</keyword>
<proteinExistence type="predicted"/>
<organism evidence="6 7">
    <name type="scientific">Vibrio aerogenes CECT 7868</name>
    <dbReference type="NCBI Taxonomy" id="1216006"/>
    <lineage>
        <taxon>Bacteria</taxon>
        <taxon>Pseudomonadati</taxon>
        <taxon>Pseudomonadota</taxon>
        <taxon>Gammaproteobacteria</taxon>
        <taxon>Vibrionales</taxon>
        <taxon>Vibrionaceae</taxon>
        <taxon>Vibrio</taxon>
    </lineage>
</organism>